<dbReference type="InterPro" id="IPR005545">
    <property type="entry name" value="YCII"/>
</dbReference>
<comment type="similarity">
    <text evidence="1">Belongs to the YciI family.</text>
</comment>
<accession>A0A447QSZ2</accession>
<dbReference type="EMBL" id="LR134155">
    <property type="protein sequence ID" value="VEA73091.1"/>
    <property type="molecule type" value="Genomic_DNA"/>
</dbReference>
<dbReference type="Pfam" id="PF03795">
    <property type="entry name" value="YCII"/>
    <property type="match status" value="1"/>
</dbReference>
<evidence type="ECO:0000313" key="4">
    <source>
        <dbReference type="EMBL" id="VTP61659.1"/>
    </source>
</evidence>
<evidence type="ECO:0000256" key="1">
    <source>
        <dbReference type="ARBA" id="ARBA00007689"/>
    </source>
</evidence>
<sequence length="94" mass="10556">MYIVSLTYHRPIEEVDNHLEEHIAWLKKYFAQGDFIAAGRKNPRNGGVILAKQMPRPQLDAILAQDPFTAVANYEVTELAVTAAGEDFSNLLNQ</sequence>
<gene>
    <name evidence="4" type="ORF">NCTC12971_02177</name>
    <name evidence="3" type="ORF">NCTC9419_04714</name>
</gene>
<evidence type="ECO:0000313" key="5">
    <source>
        <dbReference type="Proteomes" id="UP000271603"/>
    </source>
</evidence>
<organism evidence="3 5">
    <name type="scientific">Serratia rubidaea</name>
    <name type="common">Serratia marinorubra</name>
    <dbReference type="NCBI Taxonomy" id="61652"/>
    <lineage>
        <taxon>Bacteria</taxon>
        <taxon>Pseudomonadati</taxon>
        <taxon>Pseudomonadota</taxon>
        <taxon>Gammaproteobacteria</taxon>
        <taxon>Enterobacterales</taxon>
        <taxon>Yersiniaceae</taxon>
        <taxon>Serratia</taxon>
    </lineage>
</organism>
<protein>
    <submittedName>
        <fullName evidence="3">YCII-related domain</fullName>
    </submittedName>
</protein>
<dbReference type="InterPro" id="IPR011008">
    <property type="entry name" value="Dimeric_a/b-barrel"/>
</dbReference>
<name>A0A447QSZ2_SERRU</name>
<dbReference type="SUPFAM" id="SSF54909">
    <property type="entry name" value="Dimeric alpha+beta barrel"/>
    <property type="match status" value="1"/>
</dbReference>
<dbReference type="PANTHER" id="PTHR37828:SF1">
    <property type="entry name" value="YCII-RELATED DOMAIN-CONTAINING PROTEIN"/>
    <property type="match status" value="1"/>
</dbReference>
<dbReference type="EMBL" id="LR590463">
    <property type="protein sequence ID" value="VTP61659.1"/>
    <property type="molecule type" value="Genomic_DNA"/>
</dbReference>
<reference evidence="3 5" key="1">
    <citation type="submission" date="2018-12" db="EMBL/GenBank/DDBJ databases">
        <authorList>
            <consortium name="Pathogen Informatics"/>
        </authorList>
    </citation>
    <scope>NUCLEOTIDE SEQUENCE [LARGE SCALE GENOMIC DNA]</scope>
    <source>
        <strain evidence="4 6">NCTC12971</strain>
        <strain evidence="3 5">NCTC9419</strain>
    </source>
</reference>
<dbReference type="STRING" id="61652.AXX16_3336"/>
<proteinExistence type="inferred from homology"/>
<feature type="domain" description="YCII-related" evidence="2">
    <location>
        <begin position="1"/>
        <end position="78"/>
    </location>
</feature>
<dbReference type="Proteomes" id="UP000307968">
    <property type="component" value="Chromosome"/>
</dbReference>
<dbReference type="RefSeq" id="WP_054305533.1">
    <property type="nucleotide sequence ID" value="NZ_CAMIPJ010000016.1"/>
</dbReference>
<dbReference type="Proteomes" id="UP000271603">
    <property type="component" value="Chromosome"/>
</dbReference>
<dbReference type="GeneID" id="61765309"/>
<evidence type="ECO:0000313" key="3">
    <source>
        <dbReference type="EMBL" id="VEA73091.1"/>
    </source>
</evidence>
<dbReference type="PANTHER" id="PTHR37828">
    <property type="entry name" value="GSR2449 PROTEIN"/>
    <property type="match status" value="1"/>
</dbReference>
<evidence type="ECO:0000259" key="2">
    <source>
        <dbReference type="Pfam" id="PF03795"/>
    </source>
</evidence>
<evidence type="ECO:0000313" key="6">
    <source>
        <dbReference type="Proteomes" id="UP000307968"/>
    </source>
</evidence>
<dbReference type="AlphaFoldDB" id="A0A447QSZ2"/>